<organism evidence="1 2">
    <name type="scientific">Brassica cretica</name>
    <name type="common">Mustard</name>
    <dbReference type="NCBI Taxonomy" id="69181"/>
    <lineage>
        <taxon>Eukaryota</taxon>
        <taxon>Viridiplantae</taxon>
        <taxon>Streptophyta</taxon>
        <taxon>Embryophyta</taxon>
        <taxon>Tracheophyta</taxon>
        <taxon>Spermatophyta</taxon>
        <taxon>Magnoliopsida</taxon>
        <taxon>eudicotyledons</taxon>
        <taxon>Gunneridae</taxon>
        <taxon>Pentapetalae</taxon>
        <taxon>rosids</taxon>
        <taxon>malvids</taxon>
        <taxon>Brassicales</taxon>
        <taxon>Brassicaceae</taxon>
        <taxon>Brassiceae</taxon>
        <taxon>Brassica</taxon>
    </lineage>
</organism>
<gene>
    <name evidence="1" type="ORF">F2Q68_00027601</name>
</gene>
<dbReference type="Proteomes" id="UP000712281">
    <property type="component" value="Unassembled WGS sequence"/>
</dbReference>
<name>A0A8S9I6H0_BRACR</name>
<dbReference type="AlphaFoldDB" id="A0A8S9I6H0"/>
<reference evidence="1" key="1">
    <citation type="submission" date="2019-12" db="EMBL/GenBank/DDBJ databases">
        <title>Genome sequencing and annotation of Brassica cretica.</title>
        <authorList>
            <person name="Studholme D.J."/>
            <person name="Sarris P.F."/>
        </authorList>
    </citation>
    <scope>NUCLEOTIDE SEQUENCE</scope>
    <source>
        <strain evidence="1">PFS-001/15</strain>
        <tissue evidence="1">Leaf</tissue>
    </source>
</reference>
<dbReference type="EMBL" id="QGKW02001911">
    <property type="protein sequence ID" value="KAF2565371.1"/>
    <property type="molecule type" value="Genomic_DNA"/>
</dbReference>
<proteinExistence type="predicted"/>
<evidence type="ECO:0000313" key="2">
    <source>
        <dbReference type="Proteomes" id="UP000712281"/>
    </source>
</evidence>
<evidence type="ECO:0000313" key="1">
    <source>
        <dbReference type="EMBL" id="KAF2565371.1"/>
    </source>
</evidence>
<accession>A0A8S9I6H0</accession>
<sequence>MCPYSWSLWFPLARRCGLDPQQQWTDITTQLQSYNSRNWRGRLILLTWQCCISWTWQERNNRLHRNMFRSVDVLTRLIDRQIRDKILSYCKRSPRLSSKMMPTMACLNLHLLHRIQRHKPSLPFCLTQKLKRSSAENSRRPETLAVELSPLLSCAASLSSLSLSSPAPCSGGSDQISISSPLPLVSRSRSRLRWSVLNPSCSHVLYTPLCWS</sequence>
<comment type="caution">
    <text evidence="1">The sequence shown here is derived from an EMBL/GenBank/DDBJ whole genome shotgun (WGS) entry which is preliminary data.</text>
</comment>
<protein>
    <submittedName>
        <fullName evidence="1">Uncharacterized protein</fullName>
    </submittedName>
</protein>